<dbReference type="EMBL" id="GBXM01045246">
    <property type="protein sequence ID" value="JAH63331.1"/>
    <property type="molecule type" value="Transcribed_RNA"/>
</dbReference>
<accession>A0A0E9UBY0</accession>
<name>A0A0E9UBY0_ANGAN</name>
<proteinExistence type="predicted"/>
<sequence length="64" mass="7509">MYTISGQRPFQFHSHKSNHWLNLMVTQLKRRPAMISLQVNRTADTNRAMLQHLYLCPISRTLVG</sequence>
<protein>
    <submittedName>
        <fullName evidence="1">Uncharacterized protein</fullName>
    </submittedName>
</protein>
<evidence type="ECO:0000313" key="1">
    <source>
        <dbReference type="EMBL" id="JAH63331.1"/>
    </source>
</evidence>
<reference evidence="1" key="1">
    <citation type="submission" date="2014-11" db="EMBL/GenBank/DDBJ databases">
        <authorList>
            <person name="Amaro Gonzalez C."/>
        </authorList>
    </citation>
    <scope>NUCLEOTIDE SEQUENCE</scope>
</reference>
<organism evidence="1">
    <name type="scientific">Anguilla anguilla</name>
    <name type="common">European freshwater eel</name>
    <name type="synonym">Muraena anguilla</name>
    <dbReference type="NCBI Taxonomy" id="7936"/>
    <lineage>
        <taxon>Eukaryota</taxon>
        <taxon>Metazoa</taxon>
        <taxon>Chordata</taxon>
        <taxon>Craniata</taxon>
        <taxon>Vertebrata</taxon>
        <taxon>Euteleostomi</taxon>
        <taxon>Actinopterygii</taxon>
        <taxon>Neopterygii</taxon>
        <taxon>Teleostei</taxon>
        <taxon>Anguilliformes</taxon>
        <taxon>Anguillidae</taxon>
        <taxon>Anguilla</taxon>
    </lineage>
</organism>
<dbReference type="AlphaFoldDB" id="A0A0E9UBY0"/>
<reference evidence="1" key="2">
    <citation type="journal article" date="2015" name="Fish Shellfish Immunol.">
        <title>Early steps in the European eel (Anguilla anguilla)-Vibrio vulnificus interaction in the gills: Role of the RtxA13 toxin.</title>
        <authorList>
            <person name="Callol A."/>
            <person name="Pajuelo D."/>
            <person name="Ebbesson L."/>
            <person name="Teles M."/>
            <person name="MacKenzie S."/>
            <person name="Amaro C."/>
        </authorList>
    </citation>
    <scope>NUCLEOTIDE SEQUENCE</scope>
</reference>